<keyword evidence="3 6" id="KW-0812">Transmembrane</keyword>
<comment type="caution">
    <text evidence="7">The sequence shown here is derived from an EMBL/GenBank/DDBJ whole genome shotgun (WGS) entry which is preliminary data.</text>
</comment>
<dbReference type="EMBL" id="JAJSON010000016">
    <property type="protein sequence ID" value="MCG9971427.1"/>
    <property type="molecule type" value="Genomic_DNA"/>
</dbReference>
<comment type="subcellular location">
    <subcellularLocation>
        <location evidence="1">Cell membrane</location>
        <topology evidence="1">Multi-pass membrane protein</topology>
    </subcellularLocation>
</comment>
<dbReference type="PANTHER" id="PTHR30086">
    <property type="entry name" value="ARGININE EXPORTER PROTEIN ARGO"/>
    <property type="match status" value="1"/>
</dbReference>
<dbReference type="AlphaFoldDB" id="A0A9X1UW39"/>
<feature type="transmembrane region" description="Helical" evidence="6">
    <location>
        <begin position="39"/>
        <end position="60"/>
    </location>
</feature>
<accession>A0A9X1UW39</accession>
<evidence type="ECO:0000256" key="4">
    <source>
        <dbReference type="ARBA" id="ARBA00022989"/>
    </source>
</evidence>
<name>A0A9X1UW39_9FLAO</name>
<feature type="transmembrane region" description="Helical" evidence="6">
    <location>
        <begin position="193"/>
        <end position="210"/>
    </location>
</feature>
<feature type="transmembrane region" description="Helical" evidence="6">
    <location>
        <begin position="6"/>
        <end position="27"/>
    </location>
</feature>
<dbReference type="GO" id="GO:0015171">
    <property type="term" value="F:amino acid transmembrane transporter activity"/>
    <property type="evidence" value="ECO:0007669"/>
    <property type="project" value="TreeGrafter"/>
</dbReference>
<proteinExistence type="predicted"/>
<dbReference type="Proteomes" id="UP001139344">
    <property type="component" value="Unassembled WGS sequence"/>
</dbReference>
<evidence type="ECO:0000256" key="1">
    <source>
        <dbReference type="ARBA" id="ARBA00004651"/>
    </source>
</evidence>
<dbReference type="PANTHER" id="PTHR30086:SF20">
    <property type="entry name" value="ARGININE EXPORTER PROTEIN ARGO-RELATED"/>
    <property type="match status" value="1"/>
</dbReference>
<dbReference type="RefSeq" id="WP_240097662.1">
    <property type="nucleotide sequence ID" value="NZ_JAJSON010000016.1"/>
</dbReference>
<evidence type="ECO:0000256" key="2">
    <source>
        <dbReference type="ARBA" id="ARBA00022475"/>
    </source>
</evidence>
<evidence type="ECO:0000313" key="7">
    <source>
        <dbReference type="EMBL" id="MCG9971427.1"/>
    </source>
</evidence>
<dbReference type="Pfam" id="PF01810">
    <property type="entry name" value="LysE"/>
    <property type="match status" value="1"/>
</dbReference>
<dbReference type="InterPro" id="IPR001123">
    <property type="entry name" value="LeuE-type"/>
</dbReference>
<dbReference type="GO" id="GO:0005886">
    <property type="term" value="C:plasma membrane"/>
    <property type="evidence" value="ECO:0007669"/>
    <property type="project" value="UniProtKB-SubCell"/>
</dbReference>
<evidence type="ECO:0000256" key="3">
    <source>
        <dbReference type="ARBA" id="ARBA00022692"/>
    </source>
</evidence>
<feature type="transmembrane region" description="Helical" evidence="6">
    <location>
        <begin position="152"/>
        <end position="173"/>
    </location>
</feature>
<evidence type="ECO:0000256" key="5">
    <source>
        <dbReference type="ARBA" id="ARBA00023136"/>
    </source>
</evidence>
<gene>
    <name evidence="7" type="ORF">LU635_07225</name>
</gene>
<protein>
    <submittedName>
        <fullName evidence="7">LysE family translocator</fullName>
    </submittedName>
</protein>
<feature type="transmembrane region" description="Helical" evidence="6">
    <location>
        <begin position="113"/>
        <end position="140"/>
    </location>
</feature>
<feature type="transmembrane region" description="Helical" evidence="6">
    <location>
        <begin position="72"/>
        <end position="92"/>
    </location>
</feature>
<keyword evidence="8" id="KW-1185">Reference proteome</keyword>
<reference evidence="7" key="1">
    <citation type="submission" date="2021-12" db="EMBL/GenBank/DDBJ databases">
        <title>Description of Gramella crocea sp. nov., a new bacterium isolated from activated sludge.</title>
        <authorList>
            <person name="Zhang X."/>
        </authorList>
    </citation>
    <scope>NUCLEOTIDE SEQUENCE</scope>
    <source>
        <strain evidence="7">YB25</strain>
    </source>
</reference>
<evidence type="ECO:0000313" key="8">
    <source>
        <dbReference type="Proteomes" id="UP001139344"/>
    </source>
</evidence>
<keyword evidence="4 6" id="KW-1133">Transmembrane helix</keyword>
<keyword evidence="5 6" id="KW-0472">Membrane</keyword>
<keyword evidence="2" id="KW-1003">Cell membrane</keyword>
<sequence length="248" mass="27772">MLQDVLAGMPLGLFLAFLLGPVFFVLLETAAIKGFRAAISFDMGVILADIVFLLIAYFSTTKLLERLKDDPALFIFGGMILATYGVMSFLQTKKVLQTEDETPEIRKLGKSDYFGLFAKGFLLNFINIGVLGFWLGVIIVFGPKMDMDMDRISIFFSAVLITYLIIDVAKILLAKKLNRKLTPNRIYFMKKGISLLMILFGCVLISQGAFPSQVNEIKDQIEEITPNDSLMGKLDNFVNHKEKETGEK</sequence>
<organism evidence="7 8">
    <name type="scientific">Christiangramia crocea</name>
    <dbReference type="NCBI Taxonomy" id="2904124"/>
    <lineage>
        <taxon>Bacteria</taxon>
        <taxon>Pseudomonadati</taxon>
        <taxon>Bacteroidota</taxon>
        <taxon>Flavobacteriia</taxon>
        <taxon>Flavobacteriales</taxon>
        <taxon>Flavobacteriaceae</taxon>
        <taxon>Christiangramia</taxon>
    </lineage>
</organism>
<evidence type="ECO:0000256" key="6">
    <source>
        <dbReference type="SAM" id="Phobius"/>
    </source>
</evidence>